<dbReference type="InterPro" id="IPR003594">
    <property type="entry name" value="HATPase_dom"/>
</dbReference>
<evidence type="ECO:0000313" key="19">
    <source>
        <dbReference type="EMBL" id="XCC94137.1"/>
    </source>
</evidence>
<evidence type="ECO:0000256" key="7">
    <source>
        <dbReference type="ARBA" id="ARBA00022741"/>
    </source>
</evidence>
<gene>
    <name evidence="19" type="ORF">PVT71_02710</name>
</gene>
<keyword evidence="7" id="KW-0547">Nucleotide-binding</keyword>
<feature type="modified residue" description="Phosphohistidine" evidence="12">
    <location>
        <position position="825"/>
    </location>
</feature>
<dbReference type="InterPro" id="IPR001789">
    <property type="entry name" value="Sig_transdc_resp-reg_receiver"/>
</dbReference>
<dbReference type="RefSeq" id="WP_353472960.1">
    <property type="nucleotide sequence ID" value="NZ_CP123384.1"/>
</dbReference>
<dbReference type="Pfam" id="PF00989">
    <property type="entry name" value="PAS"/>
    <property type="match status" value="1"/>
</dbReference>
<protein>
    <recommendedName>
        <fullName evidence="3">histidine kinase</fullName>
        <ecNumber evidence="3">2.7.13.3</ecNumber>
    </recommendedName>
</protein>
<name>A0AAU8AH37_9RHOB</name>
<dbReference type="GO" id="GO:0005886">
    <property type="term" value="C:plasma membrane"/>
    <property type="evidence" value="ECO:0007669"/>
    <property type="project" value="UniProtKB-SubCell"/>
</dbReference>
<dbReference type="CDD" id="cd00082">
    <property type="entry name" value="HisKA"/>
    <property type="match status" value="1"/>
</dbReference>
<evidence type="ECO:0000256" key="9">
    <source>
        <dbReference type="ARBA" id="ARBA00022989"/>
    </source>
</evidence>
<dbReference type="Pfam" id="PF01627">
    <property type="entry name" value="Hpt"/>
    <property type="match status" value="1"/>
</dbReference>
<dbReference type="InterPro" id="IPR035965">
    <property type="entry name" value="PAS-like_dom_sf"/>
</dbReference>
<evidence type="ECO:0000256" key="14">
    <source>
        <dbReference type="SAM" id="Phobius"/>
    </source>
</evidence>
<dbReference type="PANTHER" id="PTHR45339:SF1">
    <property type="entry name" value="HYBRID SIGNAL TRANSDUCTION HISTIDINE KINASE J"/>
    <property type="match status" value="1"/>
</dbReference>
<dbReference type="SUPFAM" id="SSF47384">
    <property type="entry name" value="Homodimeric domain of signal transducing histidine kinase"/>
    <property type="match status" value="1"/>
</dbReference>
<dbReference type="EMBL" id="CP123384">
    <property type="protein sequence ID" value="XCC94137.1"/>
    <property type="molecule type" value="Genomic_DNA"/>
</dbReference>
<feature type="transmembrane region" description="Helical" evidence="14">
    <location>
        <begin position="185"/>
        <end position="208"/>
    </location>
</feature>
<dbReference type="Pfam" id="PF02518">
    <property type="entry name" value="HATPase_c"/>
    <property type="match status" value="1"/>
</dbReference>
<dbReference type="PROSITE" id="PS50112">
    <property type="entry name" value="PAS"/>
    <property type="match status" value="1"/>
</dbReference>
<feature type="domain" description="Histidine kinase" evidence="15">
    <location>
        <begin position="370"/>
        <end position="589"/>
    </location>
</feature>
<feature type="domain" description="Response regulatory" evidence="16">
    <location>
        <begin position="612"/>
        <end position="729"/>
    </location>
</feature>
<evidence type="ECO:0000259" key="16">
    <source>
        <dbReference type="PROSITE" id="PS50110"/>
    </source>
</evidence>
<dbReference type="PRINTS" id="PR00344">
    <property type="entry name" value="BCTRLSENSOR"/>
</dbReference>
<dbReference type="InterPro" id="IPR036097">
    <property type="entry name" value="HisK_dim/P_sf"/>
</dbReference>
<evidence type="ECO:0000259" key="18">
    <source>
        <dbReference type="PROSITE" id="PS50894"/>
    </source>
</evidence>
<dbReference type="Gene3D" id="3.30.565.10">
    <property type="entry name" value="Histidine kinase-like ATPase, C-terminal domain"/>
    <property type="match status" value="1"/>
</dbReference>
<dbReference type="PROSITE" id="PS50894">
    <property type="entry name" value="HPT"/>
    <property type="match status" value="1"/>
</dbReference>
<dbReference type="SUPFAM" id="SSF47226">
    <property type="entry name" value="Histidine-containing phosphotransfer domain, HPT domain"/>
    <property type="match status" value="1"/>
</dbReference>
<dbReference type="InterPro" id="IPR004358">
    <property type="entry name" value="Sig_transdc_His_kin-like_C"/>
</dbReference>
<dbReference type="Pfam" id="PF00072">
    <property type="entry name" value="Response_reg"/>
    <property type="match status" value="1"/>
</dbReference>
<keyword evidence="6 14" id="KW-0812">Transmembrane</keyword>
<dbReference type="PROSITE" id="PS50110">
    <property type="entry name" value="RESPONSE_REGULATORY"/>
    <property type="match status" value="1"/>
</dbReference>
<dbReference type="SUPFAM" id="SSF52172">
    <property type="entry name" value="CheY-like"/>
    <property type="match status" value="1"/>
</dbReference>
<sequence length="882" mass="96779">MIKLNLPDDTTTQSRTTLVQTGGAAAALLLCVGLVVWLGWLVLREIDDFSVANSDNLQWSLAQADVEFLQFRLSMKEAQDNPAAMEDVRRRFDIFYSRMVTMSSGRVFHALRESVQSSAPRMRVLDFLENTVPLIDGPDQEFLAELPTLLAQSEQVTADVRAFSLAALSAFAEVSDSRREGITELMIYIAAVLLALFIGLTLLAYAMFRLFRLAQKRADALQFASTRMKTIVQTSPNAIVVTDEVGVVREFNTAAEALFGYTRAEAVGRLALELMVPAETLPRHQSGSLAFVDEHRRPRPEERHFEITLQTRNAHLFPAEISADRAEADNALYVFYIRDISNWKEAEEQLTEARDRALAGERTKSEFLAVMSHEMRTPLNGLLGAMQLMRDHSLSARQGDLLDRMQSSGRLLLELVNDVLDLAKFEAGKMKAEEAPFSINRLLDGLVETAQPLAQTYGNELNWRWCGPEGDGAIGDARRLRQVLLNLVGNALKFTRDGSVEVEVEYLDAAKTEVEFRVIDNGIGIAEKDLTRIFQDFETLDSSYAREAGGTGLGLGIARRFMRLMGGEIGAESEPGEGSLFWIRVRLAPAPDVEVIDEEPGDCPDKPLRPLDVLLVEDNEINRFIVREMLEGEGHKVTIAENGQAGVDCAALRRYDAILMDISMPVMDGTTAAGHIRSGDGACATVPIIALTAHALPEERDRFRRVGMSACLTKPIERPLLLRTLAQVMSGEIPAIPDEAEFAEAPAPAAAGPAPAPLGTTARPARATEAAPELLDEARLHAFLTEVPRAAAGKLLERFFAEMDRNIAALAETTPDDPDLAAVAHQCAGSCGPFGVEALRRALGRIETQVKTGELPSKAELEALADLWQQSRLALEARLEAA</sequence>
<evidence type="ECO:0000256" key="2">
    <source>
        <dbReference type="ARBA" id="ARBA00004651"/>
    </source>
</evidence>
<dbReference type="Pfam" id="PF00512">
    <property type="entry name" value="HisKA"/>
    <property type="match status" value="1"/>
</dbReference>
<dbReference type="InterPro" id="IPR003661">
    <property type="entry name" value="HisK_dim/P_dom"/>
</dbReference>
<dbReference type="InterPro" id="IPR011006">
    <property type="entry name" value="CheY-like_superfamily"/>
</dbReference>
<dbReference type="SMART" id="SM00387">
    <property type="entry name" value="HATPase_c"/>
    <property type="match status" value="1"/>
</dbReference>
<dbReference type="NCBIfam" id="TIGR00229">
    <property type="entry name" value="sensory_box"/>
    <property type="match status" value="1"/>
</dbReference>
<keyword evidence="4" id="KW-1003">Cell membrane</keyword>
<evidence type="ECO:0000256" key="8">
    <source>
        <dbReference type="ARBA" id="ARBA00022840"/>
    </source>
</evidence>
<keyword evidence="5 13" id="KW-0597">Phosphoprotein</keyword>
<keyword evidence="10" id="KW-0902">Two-component regulatory system</keyword>
<dbReference type="EC" id="2.7.13.3" evidence="3"/>
<feature type="modified residue" description="4-aspartylphosphate" evidence="13">
    <location>
        <position position="661"/>
    </location>
</feature>
<evidence type="ECO:0000256" key="12">
    <source>
        <dbReference type="PROSITE-ProRule" id="PRU00110"/>
    </source>
</evidence>
<dbReference type="GO" id="GO:0000155">
    <property type="term" value="F:phosphorelay sensor kinase activity"/>
    <property type="evidence" value="ECO:0007669"/>
    <property type="project" value="InterPro"/>
</dbReference>
<dbReference type="InterPro" id="IPR000014">
    <property type="entry name" value="PAS"/>
</dbReference>
<keyword evidence="11 14" id="KW-0472">Membrane</keyword>
<dbReference type="CDD" id="cd17546">
    <property type="entry name" value="REC_hyHK_CKI1_RcsC-like"/>
    <property type="match status" value="1"/>
</dbReference>
<dbReference type="SMART" id="SM00091">
    <property type="entry name" value="PAS"/>
    <property type="match status" value="1"/>
</dbReference>
<dbReference type="InterPro" id="IPR036890">
    <property type="entry name" value="HATPase_C_sf"/>
</dbReference>
<dbReference type="InterPro" id="IPR013767">
    <property type="entry name" value="PAS_fold"/>
</dbReference>
<comment type="catalytic activity">
    <reaction evidence="1">
        <text>ATP + protein L-histidine = ADP + protein N-phospho-L-histidine.</text>
        <dbReference type="EC" id="2.7.13.3"/>
    </reaction>
</comment>
<dbReference type="SUPFAM" id="SSF55785">
    <property type="entry name" value="PYP-like sensor domain (PAS domain)"/>
    <property type="match status" value="1"/>
</dbReference>
<reference evidence="19" key="1">
    <citation type="submission" date="2023-02" db="EMBL/GenBank/DDBJ databases">
        <title>Description and genomic characterization of Salipiger bruguierae sp. nov., isolated from the sediment of mangrove plant Bruguiera sexangula.</title>
        <authorList>
            <person name="Long M."/>
        </authorList>
    </citation>
    <scope>NUCLEOTIDE SEQUENCE</scope>
    <source>
        <strain evidence="19">H15</strain>
    </source>
</reference>
<dbReference type="SUPFAM" id="SSF55874">
    <property type="entry name" value="ATPase domain of HSP90 chaperone/DNA topoisomerase II/histidine kinase"/>
    <property type="match status" value="1"/>
</dbReference>
<evidence type="ECO:0000256" key="10">
    <source>
        <dbReference type="ARBA" id="ARBA00023012"/>
    </source>
</evidence>
<dbReference type="InterPro" id="IPR008207">
    <property type="entry name" value="Sig_transdc_His_kin_Hpt_dom"/>
</dbReference>
<dbReference type="InterPro" id="IPR036641">
    <property type="entry name" value="HPT_dom_sf"/>
</dbReference>
<evidence type="ECO:0000259" key="15">
    <source>
        <dbReference type="PROSITE" id="PS50109"/>
    </source>
</evidence>
<comment type="subcellular location">
    <subcellularLocation>
        <location evidence="2">Cell membrane</location>
        <topology evidence="2">Multi-pass membrane protein</topology>
    </subcellularLocation>
</comment>
<dbReference type="Gene3D" id="1.10.287.130">
    <property type="match status" value="1"/>
</dbReference>
<proteinExistence type="predicted"/>
<evidence type="ECO:0000256" key="13">
    <source>
        <dbReference type="PROSITE-ProRule" id="PRU00169"/>
    </source>
</evidence>
<dbReference type="GO" id="GO:0005524">
    <property type="term" value="F:ATP binding"/>
    <property type="evidence" value="ECO:0007669"/>
    <property type="project" value="UniProtKB-KW"/>
</dbReference>
<dbReference type="SMART" id="SM00448">
    <property type="entry name" value="REC"/>
    <property type="match status" value="1"/>
</dbReference>
<dbReference type="PROSITE" id="PS50109">
    <property type="entry name" value="HIS_KIN"/>
    <property type="match status" value="1"/>
</dbReference>
<feature type="domain" description="HPt" evidence="18">
    <location>
        <begin position="784"/>
        <end position="882"/>
    </location>
</feature>
<evidence type="ECO:0000256" key="11">
    <source>
        <dbReference type="ARBA" id="ARBA00023136"/>
    </source>
</evidence>
<organism evidence="19">
    <name type="scientific">Alloyangia sp. H15</name>
    <dbReference type="NCBI Taxonomy" id="3029062"/>
    <lineage>
        <taxon>Bacteria</taxon>
        <taxon>Pseudomonadati</taxon>
        <taxon>Pseudomonadota</taxon>
        <taxon>Alphaproteobacteria</taxon>
        <taxon>Rhodobacterales</taxon>
        <taxon>Roseobacteraceae</taxon>
        <taxon>Alloyangia</taxon>
    </lineage>
</organism>
<evidence type="ECO:0000259" key="17">
    <source>
        <dbReference type="PROSITE" id="PS50112"/>
    </source>
</evidence>
<dbReference type="GO" id="GO:0006355">
    <property type="term" value="P:regulation of DNA-templated transcription"/>
    <property type="evidence" value="ECO:0007669"/>
    <property type="project" value="InterPro"/>
</dbReference>
<dbReference type="CDD" id="cd16922">
    <property type="entry name" value="HATPase_EvgS-ArcB-TorS-like"/>
    <property type="match status" value="1"/>
</dbReference>
<feature type="transmembrane region" description="Helical" evidence="14">
    <location>
        <begin position="24"/>
        <end position="43"/>
    </location>
</feature>
<dbReference type="Gene3D" id="1.20.120.160">
    <property type="entry name" value="HPT domain"/>
    <property type="match status" value="1"/>
</dbReference>
<evidence type="ECO:0000256" key="5">
    <source>
        <dbReference type="ARBA" id="ARBA00022553"/>
    </source>
</evidence>
<dbReference type="SMART" id="SM00388">
    <property type="entry name" value="HisKA"/>
    <property type="match status" value="1"/>
</dbReference>
<dbReference type="CDD" id="cd00130">
    <property type="entry name" value="PAS"/>
    <property type="match status" value="1"/>
</dbReference>
<dbReference type="PANTHER" id="PTHR45339">
    <property type="entry name" value="HYBRID SIGNAL TRANSDUCTION HISTIDINE KINASE J"/>
    <property type="match status" value="1"/>
</dbReference>
<dbReference type="InterPro" id="IPR005467">
    <property type="entry name" value="His_kinase_dom"/>
</dbReference>
<dbReference type="Gene3D" id="3.40.50.2300">
    <property type="match status" value="1"/>
</dbReference>
<accession>A0AAU8AH37</accession>
<evidence type="ECO:0000256" key="6">
    <source>
        <dbReference type="ARBA" id="ARBA00022692"/>
    </source>
</evidence>
<feature type="domain" description="PAS" evidence="17">
    <location>
        <begin position="224"/>
        <end position="277"/>
    </location>
</feature>
<keyword evidence="8 19" id="KW-0067">ATP-binding</keyword>
<evidence type="ECO:0000256" key="4">
    <source>
        <dbReference type="ARBA" id="ARBA00022475"/>
    </source>
</evidence>
<dbReference type="AlphaFoldDB" id="A0AAU8AH37"/>
<dbReference type="Gene3D" id="3.30.450.20">
    <property type="entry name" value="PAS domain"/>
    <property type="match status" value="1"/>
</dbReference>
<evidence type="ECO:0000256" key="3">
    <source>
        <dbReference type="ARBA" id="ARBA00012438"/>
    </source>
</evidence>
<keyword evidence="9 14" id="KW-1133">Transmembrane helix</keyword>
<dbReference type="FunFam" id="3.30.565.10:FF:000010">
    <property type="entry name" value="Sensor histidine kinase RcsC"/>
    <property type="match status" value="1"/>
</dbReference>
<evidence type="ECO:0000256" key="1">
    <source>
        <dbReference type="ARBA" id="ARBA00000085"/>
    </source>
</evidence>